<dbReference type="EMBL" id="UZAF01016113">
    <property type="protein sequence ID" value="VDO20712.1"/>
    <property type="molecule type" value="Genomic_DNA"/>
</dbReference>
<evidence type="ECO:0000313" key="3">
    <source>
        <dbReference type="Proteomes" id="UP000268014"/>
    </source>
</evidence>
<reference evidence="4" key="1">
    <citation type="submission" date="2017-02" db="UniProtKB">
        <authorList>
            <consortium name="WormBaseParasite"/>
        </authorList>
    </citation>
    <scope>IDENTIFICATION</scope>
</reference>
<sequence length="88" mass="9896">MNNSYVRAERDRLMHGIERLDLSGVQPDNDSGESGRTDTSMDPISLPSTASFSSPEHRKLARETGHEHLKIEDHQTAVHEEQEEIADV</sequence>
<evidence type="ECO:0000313" key="4">
    <source>
        <dbReference type="WBParaSite" id="HPLM_0000335401-mRNA-1"/>
    </source>
</evidence>
<protein>
    <submittedName>
        <fullName evidence="4">DUF4025 domain-containing protein</fullName>
    </submittedName>
</protein>
<keyword evidence="3" id="KW-1185">Reference proteome</keyword>
<dbReference type="Proteomes" id="UP000268014">
    <property type="component" value="Unassembled WGS sequence"/>
</dbReference>
<feature type="compositionally biased region" description="Basic and acidic residues" evidence="1">
    <location>
        <begin position="55"/>
        <end position="80"/>
    </location>
</feature>
<evidence type="ECO:0000256" key="1">
    <source>
        <dbReference type="SAM" id="MobiDB-lite"/>
    </source>
</evidence>
<proteinExistence type="predicted"/>
<gene>
    <name evidence="2" type="ORF">HPLM_LOCUS3346</name>
</gene>
<evidence type="ECO:0000313" key="2">
    <source>
        <dbReference type="EMBL" id="VDO20712.1"/>
    </source>
</evidence>
<dbReference type="AlphaFoldDB" id="A0A0N4W160"/>
<organism evidence="4">
    <name type="scientific">Haemonchus placei</name>
    <name type="common">Barber's pole worm</name>
    <dbReference type="NCBI Taxonomy" id="6290"/>
    <lineage>
        <taxon>Eukaryota</taxon>
        <taxon>Metazoa</taxon>
        <taxon>Ecdysozoa</taxon>
        <taxon>Nematoda</taxon>
        <taxon>Chromadorea</taxon>
        <taxon>Rhabditida</taxon>
        <taxon>Rhabditina</taxon>
        <taxon>Rhabditomorpha</taxon>
        <taxon>Strongyloidea</taxon>
        <taxon>Trichostrongylidae</taxon>
        <taxon>Haemonchus</taxon>
    </lineage>
</organism>
<reference evidence="2 3" key="2">
    <citation type="submission" date="2018-11" db="EMBL/GenBank/DDBJ databases">
        <authorList>
            <consortium name="Pathogen Informatics"/>
        </authorList>
    </citation>
    <scope>NUCLEOTIDE SEQUENCE [LARGE SCALE GENOMIC DNA]</scope>
    <source>
        <strain evidence="2 3">MHpl1</strain>
    </source>
</reference>
<dbReference type="OrthoDB" id="5830146at2759"/>
<name>A0A0N4W160_HAEPC</name>
<accession>A0A0N4W160</accession>
<feature type="compositionally biased region" description="Polar residues" evidence="1">
    <location>
        <begin position="26"/>
        <end position="54"/>
    </location>
</feature>
<dbReference type="WBParaSite" id="HPLM_0000335401-mRNA-1">
    <property type="protein sequence ID" value="HPLM_0000335401-mRNA-1"/>
    <property type="gene ID" value="HPLM_0000335401"/>
</dbReference>
<feature type="region of interest" description="Disordered" evidence="1">
    <location>
        <begin position="15"/>
        <end position="88"/>
    </location>
</feature>